<evidence type="ECO:0000256" key="1">
    <source>
        <dbReference type="ARBA" id="ARBA00022793"/>
    </source>
</evidence>
<dbReference type="STRING" id="1149755.A0A2J6R4Y7"/>
<name>A0A2J6R4Y7_HYAVF</name>
<organism evidence="3 4">
    <name type="scientific">Hyaloscypha variabilis (strain UAMH 11265 / GT02V1 / F)</name>
    <name type="common">Meliniomyces variabilis</name>
    <dbReference type="NCBI Taxonomy" id="1149755"/>
    <lineage>
        <taxon>Eukaryota</taxon>
        <taxon>Fungi</taxon>
        <taxon>Dikarya</taxon>
        <taxon>Ascomycota</taxon>
        <taxon>Pezizomycotina</taxon>
        <taxon>Leotiomycetes</taxon>
        <taxon>Helotiales</taxon>
        <taxon>Hyaloscyphaceae</taxon>
        <taxon>Hyaloscypha</taxon>
        <taxon>Hyaloscypha variabilis</taxon>
    </lineage>
</organism>
<dbReference type="PANTHER" id="PTHR10067:SF13">
    <property type="entry name" value="PHOSPHATIDYLSERINE DECARBOXYLASE"/>
    <property type="match status" value="1"/>
</dbReference>
<dbReference type="Pfam" id="PF02666">
    <property type="entry name" value="PS_Dcarbxylase"/>
    <property type="match status" value="1"/>
</dbReference>
<evidence type="ECO:0000313" key="4">
    <source>
        <dbReference type="Proteomes" id="UP000235786"/>
    </source>
</evidence>
<evidence type="ECO:0000256" key="2">
    <source>
        <dbReference type="ARBA" id="ARBA00023239"/>
    </source>
</evidence>
<dbReference type="GO" id="GO:0008654">
    <property type="term" value="P:phospholipid biosynthetic process"/>
    <property type="evidence" value="ECO:0007669"/>
    <property type="project" value="InterPro"/>
</dbReference>
<keyword evidence="4" id="KW-1185">Reference proteome</keyword>
<reference evidence="3 4" key="1">
    <citation type="submission" date="2016-04" db="EMBL/GenBank/DDBJ databases">
        <title>A degradative enzymes factory behind the ericoid mycorrhizal symbiosis.</title>
        <authorList>
            <consortium name="DOE Joint Genome Institute"/>
            <person name="Martino E."/>
            <person name="Morin E."/>
            <person name="Grelet G."/>
            <person name="Kuo A."/>
            <person name="Kohler A."/>
            <person name="Daghino S."/>
            <person name="Barry K."/>
            <person name="Choi C."/>
            <person name="Cichocki N."/>
            <person name="Clum A."/>
            <person name="Copeland A."/>
            <person name="Hainaut M."/>
            <person name="Haridas S."/>
            <person name="Labutti K."/>
            <person name="Lindquist E."/>
            <person name="Lipzen A."/>
            <person name="Khouja H.-R."/>
            <person name="Murat C."/>
            <person name="Ohm R."/>
            <person name="Olson A."/>
            <person name="Spatafora J."/>
            <person name="Veneault-Fourrey C."/>
            <person name="Henrissat B."/>
            <person name="Grigoriev I."/>
            <person name="Martin F."/>
            <person name="Perotto S."/>
        </authorList>
    </citation>
    <scope>NUCLEOTIDE SEQUENCE [LARGE SCALE GENOMIC DNA]</scope>
    <source>
        <strain evidence="3 4">F</strain>
    </source>
</reference>
<dbReference type="Proteomes" id="UP000235786">
    <property type="component" value="Unassembled WGS sequence"/>
</dbReference>
<accession>A0A2J6R4Y7</accession>
<keyword evidence="2" id="KW-0456">Lyase</keyword>
<proteinExistence type="predicted"/>
<dbReference type="AlphaFoldDB" id="A0A2J6R4Y7"/>
<protein>
    <submittedName>
        <fullName evidence="3">Phosphatidylserine decarboxylase-related protein</fullName>
    </submittedName>
</protein>
<dbReference type="GO" id="GO:0004609">
    <property type="term" value="F:phosphatidylserine decarboxylase activity"/>
    <property type="evidence" value="ECO:0007669"/>
    <property type="project" value="InterPro"/>
</dbReference>
<sequence length="396" mass="43379">MTYEKVVTELVNKVNTEPKWTSKFDAAIVSARSSGIREMAAIKSLSDYYTFLNTLLLWVPCEDIQGTDVYNHFCVFYFILDQPTTKPLQTPILPGPNPEDLSWLSNWMVQYASAMGQFLDTPESITPASLKSFLASPNYNMGDYLIPRGGWKTFNELFARNFKPGYRPIAAVSDSTVIVSPADSTFDGQWEIRSDSGVTIKSIHWKISELLEGSPYKERFNNGIFTHAFLSPADYHRQHAPVGGRVLEARVIPGQVYLEVNPKATEDGTLALGYESHSASHSHSSSAEAEVLFDAPDSAGYQFCQARGLIVLDTAIGLVAVLPMGMAQVSSIILTAEVGIDLRKGEEISYFQFGGSDIVCVFEARSNVSVTAQVGVHYKMGARVGMAFPGGVRVGG</sequence>
<dbReference type="InterPro" id="IPR003817">
    <property type="entry name" value="PS_Dcarbxylase"/>
</dbReference>
<evidence type="ECO:0000313" key="3">
    <source>
        <dbReference type="EMBL" id="PMD33587.1"/>
    </source>
</evidence>
<dbReference type="OrthoDB" id="5973539at2759"/>
<keyword evidence="1" id="KW-0210">Decarboxylase</keyword>
<dbReference type="EMBL" id="KZ613955">
    <property type="protein sequence ID" value="PMD33587.1"/>
    <property type="molecule type" value="Genomic_DNA"/>
</dbReference>
<dbReference type="PANTHER" id="PTHR10067">
    <property type="entry name" value="PHOSPHATIDYLSERINE DECARBOXYLASE"/>
    <property type="match status" value="1"/>
</dbReference>
<gene>
    <name evidence="3" type="ORF">L207DRAFT_497992</name>
</gene>